<dbReference type="Proteomes" id="UP000245464">
    <property type="component" value="Chromosome 8"/>
</dbReference>
<dbReference type="AlphaFoldDB" id="A0A2W1EF86"/>
<evidence type="ECO:0000313" key="4">
    <source>
        <dbReference type="Proteomes" id="UP000245464"/>
    </source>
</evidence>
<dbReference type="InterPro" id="IPR004843">
    <property type="entry name" value="Calcineurin-like_PHP"/>
</dbReference>
<dbReference type="OrthoDB" id="630188at2759"/>
<dbReference type="GO" id="GO:0016787">
    <property type="term" value="F:hydrolase activity"/>
    <property type="evidence" value="ECO:0007669"/>
    <property type="project" value="InterPro"/>
</dbReference>
<organism evidence="2 4">
    <name type="scientific">Pyrenophora tritici-repentis</name>
    <dbReference type="NCBI Taxonomy" id="45151"/>
    <lineage>
        <taxon>Eukaryota</taxon>
        <taxon>Fungi</taxon>
        <taxon>Dikarya</taxon>
        <taxon>Ascomycota</taxon>
        <taxon>Pezizomycotina</taxon>
        <taxon>Dothideomycetes</taxon>
        <taxon>Pleosporomycetidae</taxon>
        <taxon>Pleosporales</taxon>
        <taxon>Pleosporineae</taxon>
        <taxon>Pleosporaceae</taxon>
        <taxon>Pyrenophora</taxon>
    </lineage>
</organism>
<evidence type="ECO:0000313" key="5">
    <source>
        <dbReference type="Proteomes" id="UP000249757"/>
    </source>
</evidence>
<dbReference type="EMBL" id="NRDI02000006">
    <property type="protein sequence ID" value="KAI1515769.1"/>
    <property type="molecule type" value="Genomic_DNA"/>
</dbReference>
<reference evidence="3" key="3">
    <citation type="journal article" date="2022" name="bioRxiv">
        <title>A global pangenome for the wheat fungal pathogen Pyrenophora tritici-repentis and prediction of effector protein structural homology.</title>
        <authorList>
            <person name="Moolhuijzen P."/>
            <person name="See P.T."/>
            <person name="Shi G."/>
            <person name="Powell H.R."/>
            <person name="Cockram J."/>
            <person name="Jorgensen L.N."/>
            <person name="Benslimane H."/>
            <person name="Strelkov S.E."/>
            <person name="Turner J."/>
            <person name="Liu Z."/>
            <person name="Moffat C.S."/>
        </authorList>
    </citation>
    <scope>NUCLEOTIDE SEQUENCE</scope>
    <source>
        <strain evidence="3">86-124</strain>
    </source>
</reference>
<dbReference type="Proteomes" id="UP000249757">
    <property type="component" value="Unassembled WGS sequence"/>
</dbReference>
<dbReference type="PANTHER" id="PTHR12905">
    <property type="entry name" value="METALLOPHOSPHOESTERASE"/>
    <property type="match status" value="1"/>
</dbReference>
<evidence type="ECO:0000313" key="2">
    <source>
        <dbReference type="EMBL" id="KAF7566994.1"/>
    </source>
</evidence>
<feature type="domain" description="Calcineurin-like phosphoesterase" evidence="1">
    <location>
        <begin position="5"/>
        <end position="211"/>
    </location>
</feature>
<protein>
    <submittedName>
        <fullName evidence="2">Metallophos domain containing protein</fullName>
    </submittedName>
    <submittedName>
        <fullName evidence="3">Ser/Thr protein phosphatase family protein</fullName>
    </submittedName>
</protein>
<sequence>MAGTIRLLITSDTHGAWPYSLTNPAPKADVLLHCGDLTQVGGLSSFKRAIEDIKSSDAELKLIIAGNHDLELEDVWGRENIEDEEDLEERSKCVAFMQSHKSHGIHYLEEGTHQFVLQDGRQFTVYASPYSPEFNGYAFAYEQDEDRFNVGGNSVPANINILMTHGPLLFPTNPEYQLDVSHDGKHCGCKKLADAVQRTKPRLHCFGHIHEGRGALRVSWADSEKDKSQCVSMERVQDNGAVVEQSTRSESLLVNAAMDGPGKGWLVDLAL</sequence>
<evidence type="ECO:0000259" key="1">
    <source>
        <dbReference type="Pfam" id="PF00149"/>
    </source>
</evidence>
<proteinExistence type="predicted"/>
<dbReference type="SUPFAM" id="SSF56300">
    <property type="entry name" value="Metallo-dependent phosphatases"/>
    <property type="match status" value="1"/>
</dbReference>
<dbReference type="OMA" id="DTHGAWP"/>
<dbReference type="InterPro" id="IPR029052">
    <property type="entry name" value="Metallo-depent_PP-like"/>
</dbReference>
<keyword evidence="5" id="KW-1185">Reference proteome</keyword>
<dbReference type="Gene3D" id="3.60.21.10">
    <property type="match status" value="1"/>
</dbReference>
<reference evidence="2" key="1">
    <citation type="journal article" date="2018" name="BMC Genomics">
        <title>Comparative genomics of the wheat fungal pathogen Pyrenophora tritici-repentis reveals chromosomal variations and genome plasticity.</title>
        <authorList>
            <person name="Moolhuijzen P."/>
            <person name="See P.T."/>
            <person name="Hane J.K."/>
            <person name="Shi G."/>
            <person name="Liu Z."/>
            <person name="Oliver R.P."/>
            <person name="Moffat C.S."/>
        </authorList>
    </citation>
    <scope>NUCLEOTIDE SEQUENCE [LARGE SCALE GENOMIC DNA]</scope>
    <source>
        <strain evidence="2">M4</strain>
    </source>
</reference>
<gene>
    <name evidence="3" type="ORF">Ptr86124_005770</name>
    <name evidence="2" type="ORF">PtrM4_135850</name>
</gene>
<comment type="caution">
    <text evidence="2">The sequence shown here is derived from an EMBL/GenBank/DDBJ whole genome shotgun (WGS) entry which is preliminary data.</text>
</comment>
<accession>A0A2W1EF86</accession>
<name>A0A2W1EF86_9PLEO</name>
<dbReference type="PANTHER" id="PTHR12905:SF0">
    <property type="entry name" value="CALCINEURIN-LIKE PHOSPHOESTERASE DOMAIN-CONTAINING PROTEIN"/>
    <property type="match status" value="1"/>
</dbReference>
<reference evidence="5" key="4">
    <citation type="journal article" date="2022" name="Microb. Genom.">
        <title>A global pangenome for the wheat fungal pathogen Pyrenophora tritici-repentis and prediction of effector protein structural homology.</title>
        <authorList>
            <person name="Moolhuijzen P.M."/>
            <person name="See P.T."/>
            <person name="Shi G."/>
            <person name="Powell H.R."/>
            <person name="Cockram J."/>
            <person name="Jorgensen L.N."/>
            <person name="Benslimane H."/>
            <person name="Strelkov S.E."/>
            <person name="Turner J."/>
            <person name="Liu Z."/>
            <person name="Moffat C.S."/>
        </authorList>
    </citation>
    <scope>NUCLEOTIDE SEQUENCE [LARGE SCALE GENOMIC DNA]</scope>
</reference>
<evidence type="ECO:0000313" key="3">
    <source>
        <dbReference type="EMBL" id="KAI1515769.1"/>
    </source>
</evidence>
<reference evidence="3" key="2">
    <citation type="submission" date="2021-05" db="EMBL/GenBank/DDBJ databases">
        <authorList>
            <person name="Moolhuijzen P.M."/>
            <person name="Moffat C.S."/>
        </authorList>
    </citation>
    <scope>NUCLEOTIDE SEQUENCE</scope>
    <source>
        <strain evidence="3">86-124</strain>
    </source>
</reference>
<dbReference type="EMBL" id="NQIK02000008">
    <property type="protein sequence ID" value="KAF7566994.1"/>
    <property type="molecule type" value="Genomic_DNA"/>
</dbReference>
<dbReference type="InterPro" id="IPR051693">
    <property type="entry name" value="UPF0046_metallophosphoest"/>
</dbReference>
<dbReference type="Pfam" id="PF00149">
    <property type="entry name" value="Metallophos"/>
    <property type="match status" value="1"/>
</dbReference>
<dbReference type="CDD" id="cd07379">
    <property type="entry name" value="MPP_239FB"/>
    <property type="match status" value="1"/>
</dbReference>